<keyword evidence="1 2" id="KW-0690">Ribosome biogenesis</keyword>
<keyword evidence="2" id="KW-0963">Cytoplasm</keyword>
<dbReference type="NCBIfam" id="TIGR00082">
    <property type="entry name" value="rbfA"/>
    <property type="match status" value="1"/>
</dbReference>
<dbReference type="InterPro" id="IPR023799">
    <property type="entry name" value="RbfA_dom_sf"/>
</dbReference>
<keyword evidence="4" id="KW-1185">Reference proteome</keyword>
<dbReference type="GO" id="GO:0030490">
    <property type="term" value="P:maturation of SSU-rRNA"/>
    <property type="evidence" value="ECO:0007669"/>
    <property type="project" value="UniProtKB-UniRule"/>
</dbReference>
<dbReference type="EMBL" id="SMAK01000003">
    <property type="protein sequence ID" value="TCT11985.1"/>
    <property type="molecule type" value="Genomic_DNA"/>
</dbReference>
<dbReference type="PANTHER" id="PTHR33515">
    <property type="entry name" value="RIBOSOME-BINDING FACTOR A, CHLOROPLASTIC-RELATED"/>
    <property type="match status" value="1"/>
</dbReference>
<organism evidence="3 4">
    <name type="scientific">Tepidamorphus gemmatus</name>
    <dbReference type="NCBI Taxonomy" id="747076"/>
    <lineage>
        <taxon>Bacteria</taxon>
        <taxon>Pseudomonadati</taxon>
        <taxon>Pseudomonadota</taxon>
        <taxon>Alphaproteobacteria</taxon>
        <taxon>Hyphomicrobiales</taxon>
        <taxon>Tepidamorphaceae</taxon>
        <taxon>Tepidamorphus</taxon>
    </lineage>
</organism>
<evidence type="ECO:0000313" key="4">
    <source>
        <dbReference type="Proteomes" id="UP000295678"/>
    </source>
</evidence>
<comment type="function">
    <text evidence="2">One of several proteins that assist in the late maturation steps of the functional core of the 30S ribosomal subunit. Associates with free 30S ribosomal subunits (but not with 30S subunits that are part of 70S ribosomes or polysomes). Required for efficient processing of 16S rRNA. May interact with the 5'-terminal helix region of 16S rRNA.</text>
</comment>
<dbReference type="HAMAP" id="MF_00003">
    <property type="entry name" value="RbfA"/>
    <property type="match status" value="1"/>
</dbReference>
<comment type="subcellular location">
    <subcellularLocation>
        <location evidence="2">Cytoplasm</location>
    </subcellularLocation>
</comment>
<dbReference type="OrthoDB" id="9805051at2"/>
<evidence type="ECO:0000256" key="2">
    <source>
        <dbReference type="HAMAP-Rule" id="MF_00003"/>
    </source>
</evidence>
<dbReference type="Gene3D" id="3.30.300.20">
    <property type="match status" value="1"/>
</dbReference>
<comment type="similarity">
    <text evidence="2">Belongs to the RbfA family.</text>
</comment>
<dbReference type="Pfam" id="PF02033">
    <property type="entry name" value="RBFA"/>
    <property type="match status" value="1"/>
</dbReference>
<evidence type="ECO:0000313" key="3">
    <source>
        <dbReference type="EMBL" id="TCT11985.1"/>
    </source>
</evidence>
<dbReference type="NCBIfam" id="NF001802">
    <property type="entry name" value="PRK00521.2-5"/>
    <property type="match status" value="1"/>
</dbReference>
<dbReference type="SUPFAM" id="SSF89919">
    <property type="entry name" value="Ribosome-binding factor A, RbfA"/>
    <property type="match status" value="1"/>
</dbReference>
<protein>
    <recommendedName>
        <fullName evidence="2">Ribosome-binding factor A</fullName>
    </recommendedName>
</protein>
<dbReference type="InterPro" id="IPR015946">
    <property type="entry name" value="KH_dom-like_a/b"/>
</dbReference>
<reference evidence="3 4" key="1">
    <citation type="submission" date="2019-03" db="EMBL/GenBank/DDBJ databases">
        <title>Genomic Encyclopedia of Type Strains, Phase IV (KMG-IV): sequencing the most valuable type-strain genomes for metagenomic binning, comparative biology and taxonomic classification.</title>
        <authorList>
            <person name="Goeker M."/>
        </authorList>
    </citation>
    <scope>NUCLEOTIDE SEQUENCE [LARGE SCALE GENOMIC DNA]</scope>
    <source>
        <strain evidence="3 4">DSM 19345</strain>
    </source>
</reference>
<dbReference type="PANTHER" id="PTHR33515:SF1">
    <property type="entry name" value="RIBOSOME-BINDING FACTOR A, CHLOROPLASTIC-RELATED"/>
    <property type="match status" value="1"/>
</dbReference>
<dbReference type="GO" id="GO:0043024">
    <property type="term" value="F:ribosomal small subunit binding"/>
    <property type="evidence" value="ECO:0007669"/>
    <property type="project" value="TreeGrafter"/>
</dbReference>
<dbReference type="InterPro" id="IPR020053">
    <property type="entry name" value="Ribosome-bd_factorA_CS"/>
</dbReference>
<dbReference type="AlphaFoldDB" id="A0A4R3MJQ2"/>
<dbReference type="InterPro" id="IPR000238">
    <property type="entry name" value="RbfA"/>
</dbReference>
<dbReference type="PROSITE" id="PS01319">
    <property type="entry name" value="RBFA"/>
    <property type="match status" value="1"/>
</dbReference>
<dbReference type="Proteomes" id="UP000295678">
    <property type="component" value="Unassembled WGS sequence"/>
</dbReference>
<name>A0A4R3MJQ2_9HYPH</name>
<gene>
    <name evidence="2" type="primary">rbfA</name>
    <name evidence="3" type="ORF">EDC22_103298</name>
</gene>
<dbReference type="RefSeq" id="WP_132805869.1">
    <property type="nucleotide sequence ID" value="NZ_SMAK01000003.1"/>
</dbReference>
<comment type="caution">
    <text evidence="3">The sequence shown here is derived from an EMBL/GenBank/DDBJ whole genome shotgun (WGS) entry which is preliminary data.</text>
</comment>
<proteinExistence type="inferred from homology"/>
<dbReference type="GO" id="GO:0005829">
    <property type="term" value="C:cytosol"/>
    <property type="evidence" value="ECO:0007669"/>
    <property type="project" value="TreeGrafter"/>
</dbReference>
<accession>A0A4R3MJQ2</accession>
<evidence type="ECO:0000256" key="1">
    <source>
        <dbReference type="ARBA" id="ARBA00022517"/>
    </source>
</evidence>
<comment type="subunit">
    <text evidence="2">Monomer. Binds 30S ribosomal subunits, but not 50S ribosomal subunits or 70S ribosomes.</text>
</comment>
<sequence>MQQGRSARRGHGTGPSQRQLRVGEMLRHALAEILQRGDVADPMLEAVAVTVPEVRVSPDLKHATVYVMPLGGRHVGEVVAALDRHARYLRGQLARKVTLKFMPDLRFEIDRTFDAADHVDRLLRTPEVVRDLRPQENGD</sequence>